<dbReference type="SUPFAM" id="SSF53092">
    <property type="entry name" value="Creatinase/prolidase N-terminal domain"/>
    <property type="match status" value="1"/>
</dbReference>
<dbReference type="SUPFAM" id="SSF55920">
    <property type="entry name" value="Creatinase/aminopeptidase"/>
    <property type="match status" value="1"/>
</dbReference>
<dbReference type="GO" id="GO:0070006">
    <property type="term" value="F:metalloaminopeptidase activity"/>
    <property type="evidence" value="ECO:0007669"/>
    <property type="project" value="InterPro"/>
</dbReference>
<keyword evidence="7" id="KW-0464">Manganese</keyword>
<dbReference type="InterPro" id="IPR052433">
    <property type="entry name" value="X-Pro_dipept-like"/>
</dbReference>
<evidence type="ECO:0000313" key="13">
    <source>
        <dbReference type="Proteomes" id="UP000593836"/>
    </source>
</evidence>
<evidence type="ECO:0000256" key="5">
    <source>
        <dbReference type="ARBA" id="ARBA00022723"/>
    </source>
</evidence>
<organism evidence="12 13">
    <name type="scientific">Candidatus Sulfurimonas marisnigri</name>
    <dbReference type="NCBI Taxonomy" id="2740405"/>
    <lineage>
        <taxon>Bacteria</taxon>
        <taxon>Pseudomonadati</taxon>
        <taxon>Campylobacterota</taxon>
        <taxon>Epsilonproteobacteria</taxon>
        <taxon>Campylobacterales</taxon>
        <taxon>Sulfurimonadaceae</taxon>
        <taxon>Sulfurimonas</taxon>
    </lineage>
</organism>
<evidence type="ECO:0000256" key="3">
    <source>
        <dbReference type="ARBA" id="ARBA00008766"/>
    </source>
</evidence>
<comment type="similarity">
    <text evidence="3">Belongs to the peptidase M24B family.</text>
</comment>
<dbReference type="Pfam" id="PF05195">
    <property type="entry name" value="AMP_N"/>
    <property type="match status" value="1"/>
</dbReference>
<accession>A0A7S7LZ58</accession>
<comment type="catalytic activity">
    <reaction evidence="1">
        <text>Release of any N-terminal amino acid, including proline, that is linked to proline, even from a dipeptide or tripeptide.</text>
        <dbReference type="EC" id="3.4.11.9"/>
    </reaction>
</comment>
<dbReference type="AlphaFoldDB" id="A0A7S7LZ58"/>
<feature type="domain" description="Aminopeptidase P N-terminal" evidence="11">
    <location>
        <begin position="2"/>
        <end position="136"/>
    </location>
</feature>
<dbReference type="PANTHER" id="PTHR43226">
    <property type="entry name" value="XAA-PRO AMINOPEPTIDASE 3"/>
    <property type="match status" value="1"/>
</dbReference>
<dbReference type="FunFam" id="3.90.230.10:FF:000002">
    <property type="entry name" value="Xaa-Pro aminopeptidase 3"/>
    <property type="match status" value="1"/>
</dbReference>
<evidence type="ECO:0000313" key="12">
    <source>
        <dbReference type="EMBL" id="QOY54145.1"/>
    </source>
</evidence>
<evidence type="ECO:0000256" key="6">
    <source>
        <dbReference type="ARBA" id="ARBA00022801"/>
    </source>
</evidence>
<dbReference type="EMBL" id="CP054493">
    <property type="protein sequence ID" value="QOY54145.1"/>
    <property type="molecule type" value="Genomic_DNA"/>
</dbReference>
<dbReference type="RefSeq" id="WP_194366191.1">
    <property type="nucleotide sequence ID" value="NZ_CP054493.1"/>
</dbReference>
<dbReference type="PANTHER" id="PTHR43226:SF4">
    <property type="entry name" value="XAA-PRO AMINOPEPTIDASE 3"/>
    <property type="match status" value="1"/>
</dbReference>
<protein>
    <recommendedName>
        <fullName evidence="8">Xaa-Pro aminopeptidase</fullName>
        <ecNumber evidence="4">3.4.11.9</ecNumber>
    </recommendedName>
    <alternativeName>
        <fullName evidence="9">Aminopeptidase P II</fullName>
    </alternativeName>
    <alternativeName>
        <fullName evidence="10">X-Pro aminopeptidase</fullName>
    </alternativeName>
</protein>
<evidence type="ECO:0000256" key="9">
    <source>
        <dbReference type="ARBA" id="ARBA00075356"/>
    </source>
</evidence>
<dbReference type="Pfam" id="PF00557">
    <property type="entry name" value="Peptidase_M24"/>
    <property type="match status" value="1"/>
</dbReference>
<evidence type="ECO:0000256" key="4">
    <source>
        <dbReference type="ARBA" id="ARBA00012574"/>
    </source>
</evidence>
<evidence type="ECO:0000256" key="8">
    <source>
        <dbReference type="ARBA" id="ARBA00069363"/>
    </source>
</evidence>
<keyword evidence="6" id="KW-0378">Hydrolase</keyword>
<sequence length="434" mass="50155">MITENEYKKRRDKLAKKLYNSSVGVIFSATCKTRSNDTEYPYRQNSDFYYLTGFREDNASLVFIKEKESVKTVIFLQKKDEQLELWNGKRLGVKEAKKRFFVDEIYTTDYFKKSIKEYLANKKYLYYDLDSKDKRLKKVLKLSKEIKTFDNIVLHVQKMRLVKSTSEINLINRAVAITTEAHNRAMRSKKIGKNEFELQAEIEYEFKKNGAYSDAYTSIVACGNSANTLHYIDNNQPLVDGELILIDAGCEYEYYASDITRTIPVSGVFTKAQKELYSLILNTQLEIIEMIKPNVKRSDLQAKAEILLTKGMVKLGILKGDYKELIKNKKHKKYYPHGIGHWMGLDVHDTAPYLDDKKKEIPLKKGMVLTIEPGLYIDKDDKNVPKEYRGIGIRIEDDILVTQNGYKNLSIGIAKTIEEIESISSSNYMNTSIL</sequence>
<dbReference type="SMART" id="SM01011">
    <property type="entry name" value="AMP_N"/>
    <property type="match status" value="1"/>
</dbReference>
<keyword evidence="13" id="KW-1185">Reference proteome</keyword>
<gene>
    <name evidence="12" type="ORF">HUE87_09675</name>
</gene>
<dbReference type="InterPro" id="IPR036005">
    <property type="entry name" value="Creatinase/aminopeptidase-like"/>
</dbReference>
<evidence type="ECO:0000256" key="10">
    <source>
        <dbReference type="ARBA" id="ARBA00081411"/>
    </source>
</evidence>
<comment type="cofactor">
    <cofactor evidence="2">
        <name>Mn(2+)</name>
        <dbReference type="ChEBI" id="CHEBI:29035"/>
    </cofactor>
</comment>
<reference evidence="12 13" key="1">
    <citation type="submission" date="2020-05" db="EMBL/GenBank/DDBJ databases">
        <title>Sulfurimonas marisnigri, sp. nov., and Sulfurimonas baltica, sp. nov., manganese oxide reducing chemolithoautotrophs of the class Epsilonproteobacteria isolated from the pelagic redoxclines of the Black and Baltic Seas and emended description of the genus Sulfurimonas.</title>
        <authorList>
            <person name="Henkel J.V."/>
            <person name="Laudan C."/>
            <person name="Werner J."/>
            <person name="Neu T."/>
            <person name="Plewe S."/>
            <person name="Sproer C."/>
            <person name="Bunk B."/>
            <person name="Schulz-Vogt H.N."/>
        </authorList>
    </citation>
    <scope>NUCLEOTIDE SEQUENCE [LARGE SCALE GENOMIC DNA]</scope>
    <source>
        <strain evidence="12 13">SoZ1</strain>
    </source>
</reference>
<dbReference type="InterPro" id="IPR007865">
    <property type="entry name" value="Aminopep_P_N"/>
</dbReference>
<proteinExistence type="inferred from homology"/>
<dbReference type="InterPro" id="IPR000994">
    <property type="entry name" value="Pept_M24"/>
</dbReference>
<evidence type="ECO:0000256" key="2">
    <source>
        <dbReference type="ARBA" id="ARBA00001936"/>
    </source>
</evidence>
<dbReference type="KEGG" id="smas:HUE87_09675"/>
<keyword evidence="12" id="KW-0645">Protease</keyword>
<evidence type="ECO:0000259" key="11">
    <source>
        <dbReference type="SMART" id="SM01011"/>
    </source>
</evidence>
<dbReference type="GO" id="GO:0006508">
    <property type="term" value="P:proteolysis"/>
    <property type="evidence" value="ECO:0007669"/>
    <property type="project" value="TreeGrafter"/>
</dbReference>
<keyword evidence="12" id="KW-0031">Aminopeptidase</keyword>
<dbReference type="InterPro" id="IPR029149">
    <property type="entry name" value="Creatin/AminoP/Spt16_N"/>
</dbReference>
<dbReference type="Gene3D" id="3.40.350.10">
    <property type="entry name" value="Creatinase/prolidase N-terminal domain"/>
    <property type="match status" value="1"/>
</dbReference>
<dbReference type="Gene3D" id="3.90.230.10">
    <property type="entry name" value="Creatinase/methionine aminopeptidase superfamily"/>
    <property type="match status" value="1"/>
</dbReference>
<dbReference type="EC" id="3.4.11.9" evidence="4"/>
<keyword evidence="5" id="KW-0479">Metal-binding</keyword>
<evidence type="ECO:0000256" key="7">
    <source>
        <dbReference type="ARBA" id="ARBA00023211"/>
    </source>
</evidence>
<dbReference type="Proteomes" id="UP000593836">
    <property type="component" value="Chromosome"/>
</dbReference>
<dbReference type="CDD" id="cd01087">
    <property type="entry name" value="Prolidase"/>
    <property type="match status" value="1"/>
</dbReference>
<name>A0A7S7LZ58_9BACT</name>
<evidence type="ECO:0000256" key="1">
    <source>
        <dbReference type="ARBA" id="ARBA00001424"/>
    </source>
</evidence>
<dbReference type="GO" id="GO:0030145">
    <property type="term" value="F:manganese ion binding"/>
    <property type="evidence" value="ECO:0007669"/>
    <property type="project" value="InterPro"/>
</dbReference>